<dbReference type="InterPro" id="IPR018004">
    <property type="entry name" value="KilA/APSES_HTH"/>
</dbReference>
<evidence type="ECO:0000259" key="2">
    <source>
        <dbReference type="PROSITE" id="PS51301"/>
    </source>
</evidence>
<protein>
    <submittedName>
        <fullName evidence="3">KilA domain protein</fullName>
    </submittedName>
</protein>
<feature type="domain" description="KilA-N" evidence="2">
    <location>
        <begin position="1"/>
        <end position="133"/>
    </location>
</feature>
<dbReference type="InterPro" id="IPR017880">
    <property type="entry name" value="KilA_N"/>
</dbReference>
<gene>
    <name evidence="3" type="ORF">SCAZ3_11155</name>
</gene>
<dbReference type="AlphaFoldDB" id="A0AAV3FV75"/>
<dbReference type="RefSeq" id="WP_003045749.1">
    <property type="nucleotide sequence ID" value="NZ_AIDX01000001.2"/>
</dbReference>
<reference evidence="3 4" key="1">
    <citation type="journal article" date="2012" name="PLoS ONE">
        <title>Gene Repertoire Evolution of Streptococcus pyogenes Inferred from Phylogenomic Analysis with Streptococcus canis and Streptococcus dysgalactiae.</title>
        <authorList>
            <person name="Lefebure T."/>
            <person name="Richards V.P."/>
            <person name="Lang P."/>
            <person name="Pavinski-Bitar P."/>
            <person name="Stanhope M.J."/>
        </authorList>
    </citation>
    <scope>NUCLEOTIDE SEQUENCE [LARGE SCALE GENOMIC DNA]</scope>
    <source>
        <strain evidence="3 4">FSL Z3-227</strain>
    </source>
</reference>
<feature type="coiled-coil region" evidence="1">
    <location>
        <begin position="247"/>
        <end position="274"/>
    </location>
</feature>
<dbReference type="GeneID" id="49628488"/>
<dbReference type="EMBL" id="AIDX01000001">
    <property type="protein sequence ID" value="EIQ82916.1"/>
    <property type="molecule type" value="Genomic_DNA"/>
</dbReference>
<dbReference type="Pfam" id="PF04383">
    <property type="entry name" value="KilA-N"/>
    <property type="match status" value="1"/>
</dbReference>
<dbReference type="SMART" id="SM01252">
    <property type="entry name" value="KilA-N"/>
    <property type="match status" value="1"/>
</dbReference>
<keyword evidence="1" id="KW-0175">Coiled coil</keyword>
<dbReference type="PROSITE" id="PS51301">
    <property type="entry name" value="KILA_N"/>
    <property type="match status" value="1"/>
</dbReference>
<comment type="caution">
    <text evidence="3">The sequence shown here is derived from an EMBL/GenBank/DDBJ whole genome shotgun (WGS) entry which is preliminary data.</text>
</comment>
<dbReference type="Proteomes" id="UP000004423">
    <property type="component" value="Unassembled WGS sequence"/>
</dbReference>
<evidence type="ECO:0000313" key="4">
    <source>
        <dbReference type="Proteomes" id="UP000004423"/>
    </source>
</evidence>
<evidence type="ECO:0000313" key="3">
    <source>
        <dbReference type="EMBL" id="EIQ82916.1"/>
    </source>
</evidence>
<accession>A0AAV3FV75</accession>
<proteinExistence type="predicted"/>
<name>A0AAV3FV75_STRCB</name>
<sequence length="274" mass="31557">MVKITANGSEITLLANNTDYVSLTDIARYKNSEDPRMVVTNWLSSYATIDFLAAWEVLNNPNFKRLEFQSFRSEPGRLIITPKQWIERMNAVGITSRSGRGGGTYAHSDIAFEFASWISPEFKLYIIQDYQRLKQEEAYKNQIEWRANRYLSKLNYGFQTDAVKEHIVPTITPAQQRYAYANEADLVNVAVFGMTAKQFQKQFPNKEGNLRDNASIEELLVINNIQLLNSEMIKSGIDSPTRLKELNRIAKEQYQTLVNNNQKALQELKKLDNK</sequence>
<evidence type="ECO:0000256" key="1">
    <source>
        <dbReference type="SAM" id="Coils"/>
    </source>
</evidence>
<organism evidence="3 4">
    <name type="scientific">Streptococcus canis FSL Z3-227</name>
    <dbReference type="NCBI Taxonomy" id="482234"/>
    <lineage>
        <taxon>Bacteria</taxon>
        <taxon>Bacillati</taxon>
        <taxon>Bacillota</taxon>
        <taxon>Bacilli</taxon>
        <taxon>Lactobacillales</taxon>
        <taxon>Streptococcaceae</taxon>
        <taxon>Streptococcus</taxon>
    </lineage>
</organism>